<dbReference type="Gene3D" id="3.30.470.10">
    <property type="match status" value="1"/>
</dbReference>
<keyword evidence="6" id="KW-0032">Aminotransferase</keyword>
<evidence type="ECO:0000256" key="6">
    <source>
        <dbReference type="ARBA" id="ARBA00022576"/>
    </source>
</evidence>
<dbReference type="GO" id="GO:0030170">
    <property type="term" value="F:pyridoxal phosphate binding"/>
    <property type="evidence" value="ECO:0007669"/>
    <property type="project" value="InterPro"/>
</dbReference>
<dbReference type="FunFam" id="3.20.10.10:FF:000002">
    <property type="entry name" value="D-alanine aminotransferase"/>
    <property type="match status" value="1"/>
</dbReference>
<evidence type="ECO:0000256" key="4">
    <source>
        <dbReference type="ARBA" id="ARBA00012874"/>
    </source>
</evidence>
<keyword evidence="7" id="KW-0808">Transferase</keyword>
<dbReference type="NCBIfam" id="TIGR01121">
    <property type="entry name" value="D_amino_aminoT"/>
    <property type="match status" value="1"/>
</dbReference>
<dbReference type="EMBL" id="LDYG01000057">
    <property type="protein sequence ID" value="KUP04039.1"/>
    <property type="molecule type" value="Genomic_DNA"/>
</dbReference>
<keyword evidence="8 11" id="KW-0663">Pyridoxal phosphate</keyword>
<dbReference type="GO" id="GO:0008652">
    <property type="term" value="P:amino acid biosynthetic process"/>
    <property type="evidence" value="ECO:0007669"/>
    <property type="project" value="UniProtKB-ARBA"/>
</dbReference>
<evidence type="ECO:0000313" key="13">
    <source>
        <dbReference type="EMBL" id="KUP04039.1"/>
    </source>
</evidence>
<evidence type="ECO:0000256" key="8">
    <source>
        <dbReference type="ARBA" id="ARBA00022898"/>
    </source>
</evidence>
<sequence>MIMYHQGKWKESADATVSIHDRGLVFGDGIYEVIRVYNGAPLQANEHMHRFFESAKGLSLPLPYNDIKDYLFIFQECLERNALTEGFLYVQLTRGEAPRSHVQPANPTPTFTVYTQPFTRPIHLHEEGIRTITHPDERWLRCHIKSLNLLPNTLARTKAEVAQAGEAILLRDNTVTEGSLSNVFMVIEGTLVTHPANTRILNGITRQTVLQLAETESLPISIRAASSDELFQASEVFITSTNMEIVPVNQIDQHVVGDGKPGPLTRRLQHSYEAYLGL</sequence>
<reference evidence="13 14" key="1">
    <citation type="journal article" date="2016" name="Front. Microbiol.">
        <title>Microevolution Analysis of Bacillus coahuilensis Unveils Differences in Phosphorus Acquisition Strategies and Their Regulation.</title>
        <authorList>
            <person name="Gomez-Lunar Z."/>
            <person name="Hernandez-Gonzalez I."/>
            <person name="Rodriguez-Torres M.D."/>
            <person name="Souza V."/>
            <person name="Olmedo-Alvarez G."/>
        </authorList>
    </citation>
    <scope>NUCLEOTIDE SEQUENCE [LARGE SCALE GENOMIC DNA]</scope>
    <source>
        <strain evidence="14">p1.1.43</strain>
    </source>
</reference>
<comment type="subunit">
    <text evidence="3">Homodimer.</text>
</comment>
<evidence type="ECO:0000256" key="11">
    <source>
        <dbReference type="RuleBase" id="RU004516"/>
    </source>
</evidence>
<evidence type="ECO:0000256" key="1">
    <source>
        <dbReference type="ARBA" id="ARBA00001933"/>
    </source>
</evidence>
<dbReference type="EC" id="2.6.1.21" evidence="4 12"/>
<evidence type="ECO:0000256" key="12">
    <source>
        <dbReference type="RuleBase" id="RU004520"/>
    </source>
</evidence>
<dbReference type="GO" id="GO:0005829">
    <property type="term" value="C:cytosol"/>
    <property type="evidence" value="ECO:0007669"/>
    <property type="project" value="TreeGrafter"/>
</dbReference>
<dbReference type="OrthoDB" id="9805628at2"/>
<dbReference type="InterPro" id="IPR043132">
    <property type="entry name" value="BCAT-like_C"/>
</dbReference>
<accession>A0A147K426</accession>
<dbReference type="Gene3D" id="3.20.10.10">
    <property type="entry name" value="D-amino Acid Aminotransferase, subunit A, domain 2"/>
    <property type="match status" value="1"/>
</dbReference>
<dbReference type="InterPro" id="IPR018300">
    <property type="entry name" value="Aminotrans_IV_CS"/>
</dbReference>
<evidence type="ECO:0000313" key="14">
    <source>
        <dbReference type="Proteomes" id="UP000074108"/>
    </source>
</evidence>
<dbReference type="InterPro" id="IPR043131">
    <property type="entry name" value="BCAT-like_N"/>
</dbReference>
<evidence type="ECO:0000256" key="9">
    <source>
        <dbReference type="ARBA" id="ARBA00047911"/>
    </source>
</evidence>
<proteinExistence type="inferred from homology"/>
<dbReference type="PROSITE" id="PS00770">
    <property type="entry name" value="AA_TRANSFER_CLASS_4"/>
    <property type="match status" value="1"/>
</dbReference>
<dbReference type="PANTHER" id="PTHR42743">
    <property type="entry name" value="AMINO-ACID AMINOTRANSFERASE"/>
    <property type="match status" value="1"/>
</dbReference>
<dbReference type="CDD" id="cd01558">
    <property type="entry name" value="D-AAT_like"/>
    <property type="match status" value="1"/>
</dbReference>
<organism evidence="13 14">
    <name type="scientific">Bacillus coahuilensis p1.1.43</name>
    <dbReference type="NCBI Taxonomy" id="1150625"/>
    <lineage>
        <taxon>Bacteria</taxon>
        <taxon>Bacillati</taxon>
        <taxon>Bacillota</taxon>
        <taxon>Bacilli</taxon>
        <taxon>Bacillales</taxon>
        <taxon>Bacillaceae</taxon>
        <taxon>Bacillus</taxon>
    </lineage>
</organism>
<name>A0A147K426_9BACI</name>
<comment type="cofactor">
    <cofactor evidence="1 11">
        <name>pyridoxal 5'-phosphate</name>
        <dbReference type="ChEBI" id="CHEBI:597326"/>
    </cofactor>
</comment>
<dbReference type="InterPro" id="IPR050571">
    <property type="entry name" value="Class-IV_PLP-Dep_Aminotrnsfr"/>
</dbReference>
<dbReference type="GO" id="GO:0047810">
    <property type="term" value="F:D-alanine-2-oxoglutarate aminotransferase activity"/>
    <property type="evidence" value="ECO:0007669"/>
    <property type="project" value="UniProtKB-EC"/>
</dbReference>
<dbReference type="Proteomes" id="UP000074108">
    <property type="component" value="Unassembled WGS sequence"/>
</dbReference>
<evidence type="ECO:0000256" key="7">
    <source>
        <dbReference type="ARBA" id="ARBA00022679"/>
    </source>
</evidence>
<evidence type="ECO:0000256" key="5">
    <source>
        <dbReference type="ARBA" id="ARBA00021779"/>
    </source>
</evidence>
<dbReference type="STRING" id="1150625.Q75_17150"/>
<keyword evidence="14" id="KW-1185">Reference proteome</keyword>
<evidence type="ECO:0000256" key="2">
    <source>
        <dbReference type="ARBA" id="ARBA00009320"/>
    </source>
</evidence>
<comment type="catalytic activity">
    <reaction evidence="9 12">
        <text>D-alanine + 2-oxoglutarate = D-glutamate + pyruvate</text>
        <dbReference type="Rhea" id="RHEA:15869"/>
        <dbReference type="ChEBI" id="CHEBI:15361"/>
        <dbReference type="ChEBI" id="CHEBI:16810"/>
        <dbReference type="ChEBI" id="CHEBI:29986"/>
        <dbReference type="ChEBI" id="CHEBI:57416"/>
        <dbReference type="EC" id="2.6.1.21"/>
    </reaction>
</comment>
<dbReference type="GO" id="GO:0046416">
    <property type="term" value="P:D-amino acid metabolic process"/>
    <property type="evidence" value="ECO:0007669"/>
    <property type="project" value="InterPro"/>
</dbReference>
<evidence type="ECO:0000256" key="10">
    <source>
        <dbReference type="RuleBase" id="RU004106"/>
    </source>
</evidence>
<dbReference type="InterPro" id="IPR005784">
    <property type="entry name" value="D_amino_transT"/>
</dbReference>
<evidence type="ECO:0000256" key="3">
    <source>
        <dbReference type="ARBA" id="ARBA00011738"/>
    </source>
</evidence>
<comment type="caution">
    <text evidence="13">The sequence shown here is derived from an EMBL/GenBank/DDBJ whole genome shotgun (WGS) entry which is preliminary data.</text>
</comment>
<protein>
    <recommendedName>
        <fullName evidence="5 12">D-alanine aminotransferase</fullName>
        <ecNumber evidence="4 12">2.6.1.21</ecNumber>
    </recommendedName>
</protein>
<dbReference type="PANTHER" id="PTHR42743:SF10">
    <property type="entry name" value="D-ALANINE AMINOTRANSFERASE"/>
    <property type="match status" value="1"/>
</dbReference>
<gene>
    <name evidence="13" type="ORF">Q75_17150</name>
</gene>
<comment type="function">
    <text evidence="12">Acts on the D-isomers of alanine, leucine, aspartate, glutamate, aminobutyrate, norvaline and asparagine. The enzyme transfers an amino group from a substrate D-amino acid to the pyridoxal phosphate cofactor to form pyridoxamine and an alpha-keto acid in the first half-reaction.</text>
</comment>
<dbReference type="PATRIC" id="fig|1150625.3.peg.3603"/>
<dbReference type="GO" id="GO:0046394">
    <property type="term" value="P:carboxylic acid biosynthetic process"/>
    <property type="evidence" value="ECO:0007669"/>
    <property type="project" value="UniProtKB-ARBA"/>
</dbReference>
<dbReference type="Pfam" id="PF01063">
    <property type="entry name" value="Aminotran_4"/>
    <property type="match status" value="1"/>
</dbReference>
<dbReference type="SUPFAM" id="SSF56752">
    <property type="entry name" value="D-aminoacid aminotransferase-like PLP-dependent enzymes"/>
    <property type="match status" value="1"/>
</dbReference>
<dbReference type="AlphaFoldDB" id="A0A147K426"/>
<dbReference type="InterPro" id="IPR001544">
    <property type="entry name" value="Aminotrans_IV"/>
</dbReference>
<comment type="similarity">
    <text evidence="2 10">Belongs to the class-IV pyridoxal-phosphate-dependent aminotransferase family.</text>
</comment>
<dbReference type="InterPro" id="IPR036038">
    <property type="entry name" value="Aminotransferase-like"/>
</dbReference>